<dbReference type="Proteomes" id="UP000023152">
    <property type="component" value="Unassembled WGS sequence"/>
</dbReference>
<keyword evidence="5" id="KW-1185">Reference proteome</keyword>
<dbReference type="InterPro" id="IPR026059">
    <property type="entry name" value="Rab3GAP2"/>
</dbReference>
<dbReference type="CDD" id="cd11709">
    <property type="entry name" value="SPRY"/>
    <property type="match status" value="1"/>
</dbReference>
<evidence type="ECO:0000259" key="2">
    <source>
        <dbReference type="Pfam" id="PF00622"/>
    </source>
</evidence>
<dbReference type="AlphaFoldDB" id="X6M987"/>
<dbReference type="SUPFAM" id="SSF49899">
    <property type="entry name" value="Concanavalin A-like lectins/glucanases"/>
    <property type="match status" value="1"/>
</dbReference>
<dbReference type="InterPro" id="IPR013320">
    <property type="entry name" value="ConA-like_dom_sf"/>
</dbReference>
<sequence>MSSAGSGDRYHPTNGHKKEKIKIPLFKQLTVNTTISSSFHDKHAKIDSVQPMTDEKLYWNLHKIFVPGMQDIQTFGAFYNRMRFKWHKAVMTARGQDTPHTPTKGPPLEFEQLHRVLHQKSVPTYGNSDRWKTSELGHASSAPQNLSHHNEVLCSESLQEEMFEMNELIHPECRYQSNDDQWMMLFGGQLRSPIDYNHDPYSDSNAQINKEENGSPMSEGTMENNTFMLWAQPIQIKNKGKGLIATARALLTRSPEPKDTNQDDIQRQIQTKPYEMNPVQLTVKDHNRVVEEIVMSPDGCYAALIDSLGRISIFDCTRLIVVRVFKGYRHGQVGWIFVNSDIVELMMNDITNTPQCQGSSSLPRRNNESEPLHFEGALPKQRKDKHSIALFSSRGTSDGPDGEKTLPPSTKPTTISVTMPAKTTKTNEHVGENDFINSNGTEEEKDQIHNQESNSSRMFWVNDELDSPVASIVSVCSNPNDSITRHHSSSGNLLTRPRNLDKHHSPRLDRLAHSIPEQAKTEDFEDLKRVDSTVCEVLPESKDSECLQKEVCLFQTKVDSQCQSLPLTTNEKQQEEWSTAAAPRLEQPQEQHDDLAGLKAPRVISSSQLSIITIWDDNDNDRPNDLILEPKLENNDPGHYSDKPKVYQNRQFLNDMPSSTHRRNVLLFVIYVHTRGLLEIYSIARKQRLYAVTIFPRCKLIYTYNWNTHPPWPYILFRNEDGKLYKLVVNSQILDMFHVEHETNDNLNNDLNSRANSLDVDSPCNESDNNIHERLKYFSVRRKEEWKYYSAKYFKVIQNTFIVYYPHKYKHDSDSHRSPILSVASTQSMRSGFHTAIGKYICSMAVAHFKGIQMIKWFVSVNECDGGLSIGVVQNSPDLSTKIIQNDFFDFAETEQGWAYGCNGTVKHCGNVIKYGSRYGTGDTITVILNLIDGCLAFSVNEKLYQIAFGKNDNGALPMANQSYRLAMSVGLDFTAKFSAELMPAFFRDNKRLQKSNGHNHIVVSLVFSSFNDDKYLRLFFEENTLTAN</sequence>
<protein>
    <recommendedName>
        <fullName evidence="6">B30.2/SPRY domain-containing protein</fullName>
    </recommendedName>
</protein>
<dbReference type="InterPro" id="IPR032839">
    <property type="entry name" value="RAB3GAP_N"/>
</dbReference>
<dbReference type="OrthoDB" id="2019917at2759"/>
<dbReference type="InterPro" id="IPR003877">
    <property type="entry name" value="SPRY_dom"/>
</dbReference>
<dbReference type="Pfam" id="PF00622">
    <property type="entry name" value="SPRY"/>
    <property type="match status" value="1"/>
</dbReference>
<evidence type="ECO:0000313" key="5">
    <source>
        <dbReference type="Proteomes" id="UP000023152"/>
    </source>
</evidence>
<organism evidence="4 5">
    <name type="scientific">Reticulomyxa filosa</name>
    <dbReference type="NCBI Taxonomy" id="46433"/>
    <lineage>
        <taxon>Eukaryota</taxon>
        <taxon>Sar</taxon>
        <taxon>Rhizaria</taxon>
        <taxon>Retaria</taxon>
        <taxon>Foraminifera</taxon>
        <taxon>Monothalamids</taxon>
        <taxon>Reticulomyxidae</taxon>
        <taxon>Reticulomyxa</taxon>
    </lineage>
</organism>
<feature type="region of interest" description="Disordered" evidence="1">
    <location>
        <begin position="483"/>
        <end position="504"/>
    </location>
</feature>
<evidence type="ECO:0000313" key="4">
    <source>
        <dbReference type="EMBL" id="ETO10216.1"/>
    </source>
</evidence>
<dbReference type="Pfam" id="PF14655">
    <property type="entry name" value="RAB3GAP2_N"/>
    <property type="match status" value="1"/>
</dbReference>
<feature type="region of interest" description="Disordered" evidence="1">
    <location>
        <begin position="354"/>
        <end position="416"/>
    </location>
</feature>
<proteinExistence type="predicted"/>
<feature type="compositionally biased region" description="Polar residues" evidence="1">
    <location>
        <begin position="407"/>
        <end position="416"/>
    </location>
</feature>
<evidence type="ECO:0008006" key="6">
    <source>
        <dbReference type="Google" id="ProtNLM"/>
    </source>
</evidence>
<dbReference type="Gene3D" id="2.60.120.920">
    <property type="match status" value="1"/>
</dbReference>
<comment type="caution">
    <text evidence="4">The sequence shown here is derived from an EMBL/GenBank/DDBJ whole genome shotgun (WGS) entry which is preliminary data.</text>
</comment>
<dbReference type="EMBL" id="ASPP01023585">
    <property type="protein sequence ID" value="ETO10216.1"/>
    <property type="molecule type" value="Genomic_DNA"/>
</dbReference>
<evidence type="ECO:0000256" key="1">
    <source>
        <dbReference type="SAM" id="MobiDB-lite"/>
    </source>
</evidence>
<accession>X6M987</accession>
<feature type="region of interest" description="Disordered" evidence="1">
    <location>
        <begin position="124"/>
        <end position="146"/>
    </location>
</feature>
<reference evidence="4 5" key="1">
    <citation type="journal article" date="2013" name="Curr. Biol.">
        <title>The Genome of the Foraminiferan Reticulomyxa filosa.</title>
        <authorList>
            <person name="Glockner G."/>
            <person name="Hulsmann N."/>
            <person name="Schleicher M."/>
            <person name="Noegel A.A."/>
            <person name="Eichinger L."/>
            <person name="Gallinger C."/>
            <person name="Pawlowski J."/>
            <person name="Sierra R."/>
            <person name="Euteneuer U."/>
            <person name="Pillet L."/>
            <person name="Moustafa A."/>
            <person name="Platzer M."/>
            <person name="Groth M."/>
            <person name="Szafranski K."/>
            <person name="Schliwa M."/>
        </authorList>
    </citation>
    <scope>NUCLEOTIDE SEQUENCE [LARGE SCALE GENOMIC DNA]</scope>
</reference>
<feature type="domain" description="Rab3-GAP regulatory subunit N-terminal" evidence="3">
    <location>
        <begin position="254"/>
        <end position="341"/>
    </location>
</feature>
<name>X6M987_RETFI</name>
<feature type="compositionally biased region" description="Polar residues" evidence="1">
    <location>
        <begin position="354"/>
        <end position="364"/>
    </location>
</feature>
<dbReference type="PANTHER" id="PTHR12472">
    <property type="entry name" value="RAB3-GAP REGULATORY DOMAIN"/>
    <property type="match status" value="1"/>
</dbReference>
<dbReference type="InterPro" id="IPR043136">
    <property type="entry name" value="B30.2/SPRY_sf"/>
</dbReference>
<evidence type="ECO:0000259" key="3">
    <source>
        <dbReference type="Pfam" id="PF14655"/>
    </source>
</evidence>
<dbReference type="PANTHER" id="PTHR12472:SF0">
    <property type="entry name" value="RAB3 GTPASE-ACTIVATING PROTEIN NON-CATALYTIC SUBUNIT"/>
    <property type="match status" value="1"/>
</dbReference>
<feature type="domain" description="SPRY" evidence="2">
    <location>
        <begin position="857"/>
        <end position="954"/>
    </location>
</feature>
<gene>
    <name evidence="4" type="ORF">RFI_27160</name>
</gene>